<dbReference type="GO" id="GO:0005975">
    <property type="term" value="P:carbohydrate metabolic process"/>
    <property type="evidence" value="ECO:0007669"/>
    <property type="project" value="InterPro"/>
</dbReference>
<sequence length="165" mass="18903">MISVGVLSFEIIAIVYLSEHETYGASKRLLGNLYSDIQREKSTQLTDGFVDTQRDHKTRDENTDKRKMKLTVISLLLTFGIWKVYGANQIFCYYTSFAQTRRGIGKFVPENINPYLCTHIIFAFVDVSRDGRSLVPVNDNDVQPERGKSCQIILLEKPVYSAFKH</sequence>
<accession>A0AA36B2E4</accession>
<evidence type="ECO:0000313" key="3">
    <source>
        <dbReference type="Proteomes" id="UP001162480"/>
    </source>
</evidence>
<dbReference type="Gene3D" id="3.20.20.80">
    <property type="entry name" value="Glycosidases"/>
    <property type="match status" value="1"/>
</dbReference>
<gene>
    <name evidence="2" type="ORF">OCTVUL_1B004485</name>
</gene>
<dbReference type="InterPro" id="IPR001223">
    <property type="entry name" value="Glyco_hydro18_cat"/>
</dbReference>
<dbReference type="AlphaFoldDB" id="A0AA36B2E4"/>
<feature type="domain" description="GH18" evidence="1">
    <location>
        <begin position="88"/>
        <end position="165"/>
    </location>
</feature>
<organism evidence="2 3">
    <name type="scientific">Octopus vulgaris</name>
    <name type="common">Common octopus</name>
    <dbReference type="NCBI Taxonomy" id="6645"/>
    <lineage>
        <taxon>Eukaryota</taxon>
        <taxon>Metazoa</taxon>
        <taxon>Spiralia</taxon>
        <taxon>Lophotrochozoa</taxon>
        <taxon>Mollusca</taxon>
        <taxon>Cephalopoda</taxon>
        <taxon>Coleoidea</taxon>
        <taxon>Octopodiformes</taxon>
        <taxon>Octopoda</taxon>
        <taxon>Incirrata</taxon>
        <taxon>Octopodidae</taxon>
        <taxon>Octopus</taxon>
    </lineage>
</organism>
<dbReference type="Proteomes" id="UP001162480">
    <property type="component" value="Chromosome 8"/>
</dbReference>
<reference evidence="2" key="1">
    <citation type="submission" date="2023-08" db="EMBL/GenBank/DDBJ databases">
        <authorList>
            <person name="Alioto T."/>
            <person name="Alioto T."/>
            <person name="Gomez Garrido J."/>
        </authorList>
    </citation>
    <scope>NUCLEOTIDE SEQUENCE</scope>
</reference>
<keyword evidence="3" id="KW-1185">Reference proteome</keyword>
<protein>
    <submittedName>
        <fullName evidence="2">Chitinase-3 1 isoform X2</fullName>
    </submittedName>
</protein>
<evidence type="ECO:0000313" key="2">
    <source>
        <dbReference type="EMBL" id="CAI9726700.1"/>
    </source>
</evidence>
<evidence type="ECO:0000259" key="1">
    <source>
        <dbReference type="PROSITE" id="PS51910"/>
    </source>
</evidence>
<dbReference type="InterPro" id="IPR017853">
    <property type="entry name" value="GH"/>
</dbReference>
<proteinExistence type="predicted"/>
<dbReference type="SUPFAM" id="SSF51445">
    <property type="entry name" value="(Trans)glycosidases"/>
    <property type="match status" value="1"/>
</dbReference>
<name>A0AA36B2E4_OCTVU</name>
<dbReference type="PROSITE" id="PS51910">
    <property type="entry name" value="GH18_2"/>
    <property type="match status" value="1"/>
</dbReference>
<dbReference type="EMBL" id="OX597821">
    <property type="protein sequence ID" value="CAI9726700.1"/>
    <property type="molecule type" value="Genomic_DNA"/>
</dbReference>